<evidence type="ECO:0000256" key="1">
    <source>
        <dbReference type="SAM" id="SignalP"/>
    </source>
</evidence>
<dbReference type="Pfam" id="PF06283">
    <property type="entry name" value="ThuA"/>
    <property type="match status" value="1"/>
</dbReference>
<dbReference type="RefSeq" id="WP_377114919.1">
    <property type="nucleotide sequence ID" value="NZ_JBHTHZ010000005.1"/>
</dbReference>
<dbReference type="Gene3D" id="3.40.50.880">
    <property type="match status" value="1"/>
</dbReference>
<comment type="caution">
    <text evidence="3">The sequence shown here is derived from an EMBL/GenBank/DDBJ whole genome shotgun (WGS) entry which is preliminary data.</text>
</comment>
<evidence type="ECO:0000259" key="2">
    <source>
        <dbReference type="Pfam" id="PF06283"/>
    </source>
</evidence>
<dbReference type="SUPFAM" id="SSF52317">
    <property type="entry name" value="Class I glutamine amidotransferase-like"/>
    <property type="match status" value="1"/>
</dbReference>
<feature type="domain" description="ThuA-like" evidence="2">
    <location>
        <begin position="24"/>
        <end position="235"/>
    </location>
</feature>
<keyword evidence="1" id="KW-0732">Signal</keyword>
<evidence type="ECO:0000313" key="4">
    <source>
        <dbReference type="Proteomes" id="UP001597010"/>
    </source>
</evidence>
<keyword evidence="4" id="KW-1185">Reference proteome</keyword>
<dbReference type="EMBL" id="JBHTHZ010000005">
    <property type="protein sequence ID" value="MFD0794108.1"/>
    <property type="molecule type" value="Genomic_DNA"/>
</dbReference>
<dbReference type="PANTHER" id="PTHR40469:SF2">
    <property type="entry name" value="GALACTOSE-BINDING DOMAIN-LIKE SUPERFAMILY PROTEIN"/>
    <property type="match status" value="1"/>
</dbReference>
<name>A0ABW3AT20_9SPHI</name>
<organism evidence="3 4">
    <name type="scientific">Mucilaginibacter litoreus</name>
    <dbReference type="NCBI Taxonomy" id="1048221"/>
    <lineage>
        <taxon>Bacteria</taxon>
        <taxon>Pseudomonadati</taxon>
        <taxon>Bacteroidota</taxon>
        <taxon>Sphingobacteriia</taxon>
        <taxon>Sphingobacteriales</taxon>
        <taxon>Sphingobacteriaceae</taxon>
        <taxon>Mucilaginibacter</taxon>
    </lineage>
</organism>
<evidence type="ECO:0000313" key="3">
    <source>
        <dbReference type="EMBL" id="MFD0794108.1"/>
    </source>
</evidence>
<reference evidence="4" key="1">
    <citation type="journal article" date="2019" name="Int. J. Syst. Evol. Microbiol.">
        <title>The Global Catalogue of Microorganisms (GCM) 10K type strain sequencing project: providing services to taxonomists for standard genome sequencing and annotation.</title>
        <authorList>
            <consortium name="The Broad Institute Genomics Platform"/>
            <consortium name="The Broad Institute Genome Sequencing Center for Infectious Disease"/>
            <person name="Wu L."/>
            <person name="Ma J."/>
        </authorList>
    </citation>
    <scope>NUCLEOTIDE SEQUENCE [LARGE SCALE GENOMIC DNA]</scope>
    <source>
        <strain evidence="4">CCUG 61484</strain>
    </source>
</reference>
<protein>
    <submittedName>
        <fullName evidence="3">ThuA domain-containing protein</fullName>
    </submittedName>
</protein>
<feature type="signal peptide" evidence="1">
    <location>
        <begin position="1"/>
        <end position="21"/>
    </location>
</feature>
<dbReference type="InterPro" id="IPR029010">
    <property type="entry name" value="ThuA-like"/>
</dbReference>
<feature type="chain" id="PRO_5045497206" evidence="1">
    <location>
        <begin position="22"/>
        <end position="239"/>
    </location>
</feature>
<gene>
    <name evidence="3" type="ORF">ACFQZX_10805</name>
</gene>
<proteinExistence type="predicted"/>
<sequence length="239" mass="26752">MKFKYSLLVALIAICNASGFAKPKVLVFCKTAGFHHESIAVGVPAIIKLGQENNFDVDTTTNAELFTADNLKKYKAVIFLSTTGDVLNNDQQAAFEQYIKHGGGFVGVHAATDTEYDWPWYGNLVGAYFKSHPSKQQEANLQVVDKSFVATKHLPATWRRLDEWYNYKWIASDLHVLIKIDEKSYTGGENGEDHPMSWYHDYDGGRAFYTALGHTDASYSEPLFLQHLAGGIKYAIGEK</sequence>
<accession>A0ABW3AT20</accession>
<dbReference type="Proteomes" id="UP001597010">
    <property type="component" value="Unassembled WGS sequence"/>
</dbReference>
<dbReference type="PANTHER" id="PTHR40469">
    <property type="entry name" value="SECRETED GLYCOSYL HYDROLASE"/>
    <property type="match status" value="1"/>
</dbReference>
<dbReference type="InterPro" id="IPR029062">
    <property type="entry name" value="Class_I_gatase-like"/>
</dbReference>